<evidence type="ECO:0000313" key="1">
    <source>
        <dbReference type="EMBL" id="CAK5052675.1"/>
    </source>
</evidence>
<gene>
    <name evidence="1" type="ORF">MENTE1834_LOCUS13947</name>
</gene>
<dbReference type="Proteomes" id="UP001497535">
    <property type="component" value="Unassembled WGS sequence"/>
</dbReference>
<organism evidence="1 2">
    <name type="scientific">Meloidogyne enterolobii</name>
    <name type="common">Root-knot nematode worm</name>
    <name type="synonym">Meloidogyne mayaguensis</name>
    <dbReference type="NCBI Taxonomy" id="390850"/>
    <lineage>
        <taxon>Eukaryota</taxon>
        <taxon>Metazoa</taxon>
        <taxon>Ecdysozoa</taxon>
        <taxon>Nematoda</taxon>
        <taxon>Chromadorea</taxon>
        <taxon>Rhabditida</taxon>
        <taxon>Tylenchina</taxon>
        <taxon>Tylenchomorpha</taxon>
        <taxon>Tylenchoidea</taxon>
        <taxon>Meloidogynidae</taxon>
        <taxon>Meloidogyninae</taxon>
        <taxon>Meloidogyne</taxon>
    </lineage>
</organism>
<reference evidence="1" key="1">
    <citation type="submission" date="2023-11" db="EMBL/GenBank/DDBJ databases">
        <authorList>
            <person name="Poullet M."/>
        </authorList>
    </citation>
    <scope>NUCLEOTIDE SEQUENCE</scope>
    <source>
        <strain evidence="1">E1834</strain>
    </source>
</reference>
<evidence type="ECO:0000313" key="2">
    <source>
        <dbReference type="Proteomes" id="UP001497535"/>
    </source>
</evidence>
<sequence>MFFKKSPKGGDILFNEGYKYYENKKNSNWRCEYNKIRIVKCNGTLKITEEETALQIDHTCNKKIRLLHWIQEKIPGRRVENFSSTWTDGITLGALVDACTSSFAEWVKWESSNTLENTQKAMQAAKRLLGVEKFLTPEELSNPAVNEKIVMSYLSQFPKSQPSPTLDISGIDRQHIVGIPSNPVEIERIEEKIENGGNKVQEEENEINLYSKDSNKPSSPVNQQHPKEISKSPLSTNKYQSVKVWGRGLLSVGTFANEELHVYVNNCADEVIVSVKKDELSVHVFRQASGQRSSASIQSCSSSVHRLQSFAFTPRTCGNYEVSVTACNTHLGSSPYKIQVGLKTISKIQAVGPGLEGGVTGERAVFYVDTRGRANCLEFSIDGPSKTNINWYDNGEGNIMAEYTPHLPGRYTINITEIETNLNIIDSPFVLWIEPANLLPFKNIVRPIHIPAFESNWGEVGKQFYFKIPKEIEAETVYVKIYDPNLQKVDFDWNKNKSGDNSYNFMPQKEGKYLISIVADKLAVEDWPFVIFVDGPDDDEEILEEKSEDEQLLYSPENSKNEKQLISNVGTIALPPPEIQLDIFKCFNFNQLLTTQQTNIYFKNFITKYKNELARRKFAYLSLSGTDFCDKLFEPGPELYDFELSEELEEKWKCGIEESIPLFLYDNGTKHYAEVDVDGDERYKLPTIPKNIEEMKIARHLLEHIFDRYFILIIMIYATVNPQMIQLLFDENETNMPLQIHSSSVSIHINERTHNLLFDFLSMHIITMQMNFFPKINFTEQNIDSLCKFFMTAGGSVRRSVCYHYPYAELYNLIIQQIQTSKDISKMIKKIKLDYILGDIEIPDNAKYVERRIGRSRDSLSVFGTTKYQLSNKYNQYASVYMFLRSVVFKRLN</sequence>
<comment type="caution">
    <text evidence="1">The sequence shown here is derived from an EMBL/GenBank/DDBJ whole genome shotgun (WGS) entry which is preliminary data.</text>
</comment>
<accession>A0ACB0YLV3</accession>
<proteinExistence type="predicted"/>
<keyword evidence="2" id="KW-1185">Reference proteome</keyword>
<dbReference type="EMBL" id="CAVMJV010000014">
    <property type="protein sequence ID" value="CAK5052675.1"/>
    <property type="molecule type" value="Genomic_DNA"/>
</dbReference>
<protein>
    <submittedName>
        <fullName evidence="1">Uncharacterized protein</fullName>
    </submittedName>
</protein>
<name>A0ACB0YLV3_MELEN</name>